<dbReference type="SUPFAM" id="SSF49764">
    <property type="entry name" value="HSP20-like chaperones"/>
    <property type="match status" value="1"/>
</dbReference>
<gene>
    <name evidence="4" type="ORF">SAMN02745218_02586</name>
</gene>
<dbReference type="RefSeq" id="WP_073166958.1">
    <property type="nucleotide sequence ID" value="NZ_FQUW01000039.1"/>
</dbReference>
<dbReference type="Pfam" id="PF00011">
    <property type="entry name" value="HSP20"/>
    <property type="match status" value="1"/>
</dbReference>
<accession>A0A1M5CN25</accession>
<evidence type="ECO:0000259" key="3">
    <source>
        <dbReference type="PROSITE" id="PS01031"/>
    </source>
</evidence>
<evidence type="ECO:0000313" key="4">
    <source>
        <dbReference type="EMBL" id="SHF56123.1"/>
    </source>
</evidence>
<dbReference type="InterPro" id="IPR008978">
    <property type="entry name" value="HSP20-like_chaperone"/>
</dbReference>
<dbReference type="Gene3D" id="2.60.40.790">
    <property type="match status" value="1"/>
</dbReference>
<reference evidence="5" key="1">
    <citation type="submission" date="2016-11" db="EMBL/GenBank/DDBJ databases">
        <authorList>
            <person name="Varghese N."/>
            <person name="Submissions S."/>
        </authorList>
    </citation>
    <scope>NUCLEOTIDE SEQUENCE [LARGE SCALE GENOMIC DNA]</scope>
    <source>
        <strain evidence="5">DSM 11792</strain>
    </source>
</reference>
<dbReference type="CDD" id="cd06464">
    <property type="entry name" value="ACD_sHsps-like"/>
    <property type="match status" value="1"/>
</dbReference>
<protein>
    <submittedName>
        <fullName evidence="4">Hsp20/alpha crystallin family protein</fullName>
    </submittedName>
</protein>
<evidence type="ECO:0000313" key="5">
    <source>
        <dbReference type="Proteomes" id="UP000184196"/>
    </source>
</evidence>
<organism evidence="4 5">
    <name type="scientific">Desulfofundulus australicus DSM 11792</name>
    <dbReference type="NCBI Taxonomy" id="1121425"/>
    <lineage>
        <taxon>Bacteria</taxon>
        <taxon>Bacillati</taxon>
        <taxon>Bacillota</taxon>
        <taxon>Clostridia</taxon>
        <taxon>Eubacteriales</taxon>
        <taxon>Peptococcaceae</taxon>
        <taxon>Desulfofundulus</taxon>
    </lineage>
</organism>
<proteinExistence type="inferred from homology"/>
<evidence type="ECO:0000256" key="1">
    <source>
        <dbReference type="PROSITE-ProRule" id="PRU00285"/>
    </source>
</evidence>
<dbReference type="InterPro" id="IPR002068">
    <property type="entry name" value="A-crystallin/Hsp20_dom"/>
</dbReference>
<name>A0A1M5CN25_9FIRM</name>
<evidence type="ECO:0000256" key="2">
    <source>
        <dbReference type="RuleBase" id="RU003616"/>
    </source>
</evidence>
<comment type="similarity">
    <text evidence="1 2">Belongs to the small heat shock protein (HSP20) family.</text>
</comment>
<dbReference type="OrthoDB" id="9811615at2"/>
<dbReference type="EMBL" id="FQUW01000039">
    <property type="protein sequence ID" value="SHF56123.1"/>
    <property type="molecule type" value="Genomic_DNA"/>
</dbReference>
<keyword evidence="5" id="KW-1185">Reference proteome</keyword>
<feature type="domain" description="SHSP" evidence="3">
    <location>
        <begin position="44"/>
        <end position="158"/>
    </location>
</feature>
<dbReference type="Proteomes" id="UP000184196">
    <property type="component" value="Unassembled WGS sequence"/>
</dbReference>
<dbReference type="PROSITE" id="PS01031">
    <property type="entry name" value="SHSP"/>
    <property type="match status" value="1"/>
</dbReference>
<dbReference type="AlphaFoldDB" id="A0A1M5CN25"/>
<sequence>MNDEQNNFLQQLLNLRENILKKIQPSLLNLAELAAMNGEDPDHRRGRASSVPASVYELGDEIITVIEIPGLQRREDLHLSVRTGSLEIRGRRFKRLPETRNQITVLPAGTAEEFQQAVNFPCPVKPETAAAVYRHGLLEVRVKKAPQTSNDNVIIQFL</sequence>